<dbReference type="NCBIfam" id="TIGR00632">
    <property type="entry name" value="vsr"/>
    <property type="match status" value="1"/>
</dbReference>
<dbReference type="Gene3D" id="3.40.960.10">
    <property type="entry name" value="VSR Endonuclease"/>
    <property type="match status" value="1"/>
</dbReference>
<evidence type="ECO:0000256" key="6">
    <source>
        <dbReference type="ARBA" id="ARBA00029466"/>
    </source>
</evidence>
<dbReference type="Proteomes" id="UP000267368">
    <property type="component" value="Unassembled WGS sequence"/>
</dbReference>
<evidence type="ECO:0000256" key="5">
    <source>
        <dbReference type="ARBA" id="ARBA00023204"/>
    </source>
</evidence>
<accession>A0A3N0AFE7</accession>
<dbReference type="GO" id="GO:0006298">
    <property type="term" value="P:mismatch repair"/>
    <property type="evidence" value="ECO:0007669"/>
    <property type="project" value="InterPro"/>
</dbReference>
<dbReference type="InterPro" id="IPR011335">
    <property type="entry name" value="Restrct_endonuc-II-like"/>
</dbReference>
<evidence type="ECO:0000313" key="8">
    <source>
        <dbReference type="Proteomes" id="UP000267368"/>
    </source>
</evidence>
<evidence type="ECO:0000256" key="1">
    <source>
        <dbReference type="ARBA" id="ARBA00022722"/>
    </source>
</evidence>
<evidence type="ECO:0000256" key="2">
    <source>
        <dbReference type="ARBA" id="ARBA00022759"/>
    </source>
</evidence>
<keyword evidence="5" id="KW-0234">DNA repair</keyword>
<reference evidence="8" key="1">
    <citation type="submission" date="2018-05" db="EMBL/GenBank/DDBJ databases">
        <title>Genome Sequencing of selected type strains of the family Eggerthellaceae.</title>
        <authorList>
            <person name="Danylec N."/>
            <person name="Stoll D.A."/>
            <person name="Doetsch A."/>
            <person name="Huch M."/>
        </authorList>
    </citation>
    <scope>NUCLEOTIDE SEQUENCE [LARGE SCALE GENOMIC DNA]</scope>
    <source>
        <strain evidence="8">DSM 17537</strain>
    </source>
</reference>
<dbReference type="CDD" id="cd00221">
    <property type="entry name" value="Vsr"/>
    <property type="match status" value="1"/>
</dbReference>
<dbReference type="OrthoDB" id="9801520at2"/>
<dbReference type="SUPFAM" id="SSF52980">
    <property type="entry name" value="Restriction endonuclease-like"/>
    <property type="match status" value="1"/>
</dbReference>
<keyword evidence="8" id="KW-1185">Reference proteome</keyword>
<comment type="similarity">
    <text evidence="6">Belongs to the Vsr family.</text>
</comment>
<keyword evidence="3" id="KW-0227">DNA damage</keyword>
<dbReference type="AlphaFoldDB" id="A0A3N0AFE7"/>
<organism evidence="7 8">
    <name type="scientific">Slackia faecicanis</name>
    <dbReference type="NCBI Taxonomy" id="255723"/>
    <lineage>
        <taxon>Bacteria</taxon>
        <taxon>Bacillati</taxon>
        <taxon>Actinomycetota</taxon>
        <taxon>Coriobacteriia</taxon>
        <taxon>Eggerthellales</taxon>
        <taxon>Eggerthellaceae</taxon>
        <taxon>Slackia</taxon>
    </lineage>
</organism>
<evidence type="ECO:0000313" key="7">
    <source>
        <dbReference type="EMBL" id="RNL19939.1"/>
    </source>
</evidence>
<evidence type="ECO:0000256" key="4">
    <source>
        <dbReference type="ARBA" id="ARBA00022801"/>
    </source>
</evidence>
<gene>
    <name evidence="7" type="ORF">DMP07_04995</name>
</gene>
<name>A0A3N0AFE7_9ACTN</name>
<keyword evidence="4" id="KW-0378">Hydrolase</keyword>
<keyword evidence="2 7" id="KW-0255">Endonuclease</keyword>
<dbReference type="InterPro" id="IPR004603">
    <property type="entry name" value="DNA_mismatch_endonuc_vsr"/>
</dbReference>
<dbReference type="GO" id="GO:0016787">
    <property type="term" value="F:hydrolase activity"/>
    <property type="evidence" value="ECO:0007669"/>
    <property type="project" value="UniProtKB-KW"/>
</dbReference>
<protein>
    <submittedName>
        <fullName evidence="7">Very short patch repair endonuclease</fullName>
    </submittedName>
</protein>
<dbReference type="EMBL" id="QICB01000003">
    <property type="protein sequence ID" value="RNL19939.1"/>
    <property type="molecule type" value="Genomic_DNA"/>
</dbReference>
<keyword evidence="1" id="KW-0540">Nuclease</keyword>
<evidence type="ECO:0000256" key="3">
    <source>
        <dbReference type="ARBA" id="ARBA00022763"/>
    </source>
</evidence>
<dbReference type="Pfam" id="PF03852">
    <property type="entry name" value="Vsr"/>
    <property type="match status" value="1"/>
</dbReference>
<sequence>MKGNKGKDTKPELVVRQRLREAGLTGYRLQWKVPGRPDVAYPGKKVCIFVNGCFWHRCPHCHPSMPKTNLEYWVPKFKRNVERDERNVRILEEQGWRVHVIWECQLKKKTVDDTFDRLIPLLKEELGRA</sequence>
<comment type="caution">
    <text evidence="7">The sequence shown here is derived from an EMBL/GenBank/DDBJ whole genome shotgun (WGS) entry which is preliminary data.</text>
</comment>
<dbReference type="GO" id="GO:0004519">
    <property type="term" value="F:endonuclease activity"/>
    <property type="evidence" value="ECO:0007669"/>
    <property type="project" value="UniProtKB-KW"/>
</dbReference>
<proteinExistence type="inferred from homology"/>